<dbReference type="EMBL" id="BAABHO010000024">
    <property type="protein sequence ID" value="GAA4793731.1"/>
    <property type="molecule type" value="Genomic_DNA"/>
</dbReference>
<evidence type="ECO:0000259" key="6">
    <source>
        <dbReference type="Pfam" id="PF08386"/>
    </source>
</evidence>
<keyword evidence="4" id="KW-0732">Signal</keyword>
<comment type="similarity">
    <text evidence="1">Belongs to the peptidase S33 family.</text>
</comment>
<feature type="domain" description="AB hydrolase-1" evidence="5">
    <location>
        <begin position="99"/>
        <end position="247"/>
    </location>
</feature>
<accession>A0ABP9BDG5</accession>
<evidence type="ECO:0000256" key="1">
    <source>
        <dbReference type="ARBA" id="ARBA00010088"/>
    </source>
</evidence>
<gene>
    <name evidence="7" type="ORF">GCM10023200_32020</name>
</gene>
<dbReference type="PROSITE" id="PS51257">
    <property type="entry name" value="PROKAR_LIPOPROTEIN"/>
    <property type="match status" value="1"/>
</dbReference>
<feature type="signal peptide" evidence="4">
    <location>
        <begin position="1"/>
        <end position="37"/>
    </location>
</feature>
<dbReference type="Proteomes" id="UP001500928">
    <property type="component" value="Unassembled WGS sequence"/>
</dbReference>
<dbReference type="InterPro" id="IPR013595">
    <property type="entry name" value="Pept_S33_TAP-like_C"/>
</dbReference>
<dbReference type="Pfam" id="PF08386">
    <property type="entry name" value="Abhydrolase_4"/>
    <property type="match status" value="1"/>
</dbReference>
<evidence type="ECO:0000256" key="2">
    <source>
        <dbReference type="ARBA" id="ARBA00022801"/>
    </source>
</evidence>
<evidence type="ECO:0000259" key="5">
    <source>
        <dbReference type="Pfam" id="PF00561"/>
    </source>
</evidence>
<dbReference type="InterPro" id="IPR029058">
    <property type="entry name" value="AB_hydrolase_fold"/>
</dbReference>
<dbReference type="PANTHER" id="PTHR43248:SF30">
    <property type="entry name" value="AB HYDROLASE-1 DOMAIN-CONTAINING PROTEIN"/>
    <property type="match status" value="1"/>
</dbReference>
<evidence type="ECO:0000256" key="4">
    <source>
        <dbReference type="SAM" id="SignalP"/>
    </source>
</evidence>
<evidence type="ECO:0000256" key="3">
    <source>
        <dbReference type="SAM" id="MobiDB-lite"/>
    </source>
</evidence>
<proteinExistence type="inferred from homology"/>
<dbReference type="RefSeq" id="WP_345416770.1">
    <property type="nucleotide sequence ID" value="NZ_BAABHO010000024.1"/>
</dbReference>
<feature type="chain" id="PRO_5046775483" evidence="4">
    <location>
        <begin position="38"/>
        <end position="520"/>
    </location>
</feature>
<keyword evidence="8" id="KW-1185">Reference proteome</keyword>
<reference evidence="8" key="1">
    <citation type="journal article" date="2019" name="Int. J. Syst. Evol. Microbiol.">
        <title>The Global Catalogue of Microorganisms (GCM) 10K type strain sequencing project: providing services to taxonomists for standard genome sequencing and annotation.</title>
        <authorList>
            <consortium name="The Broad Institute Genomics Platform"/>
            <consortium name="The Broad Institute Genome Sequencing Center for Infectious Disease"/>
            <person name="Wu L."/>
            <person name="Ma J."/>
        </authorList>
    </citation>
    <scope>NUCLEOTIDE SEQUENCE [LARGE SCALE GENOMIC DNA]</scope>
    <source>
        <strain evidence="8">JCM 17979</strain>
    </source>
</reference>
<keyword evidence="2 7" id="KW-0378">Hydrolase</keyword>
<dbReference type="GO" id="GO:0016787">
    <property type="term" value="F:hydrolase activity"/>
    <property type="evidence" value="ECO:0007669"/>
    <property type="project" value="UniProtKB-KW"/>
</dbReference>
<sequence>MAERGVLGRRAVPRTIAVTCAILLATACASTTPTAGAAPAGAAPGVAWGPCAPPHDQDPALQCATVPVPLDRSAPGGRQIDLAVIRHLASRPQERIGSMLVNPGGPGQSGVELVEGGGSDFDQWGGGRFDVVGWDPRGTNASSPVECFTDPSAEAAFWNGVTVPTPGPESAAYQQRTVDLAQRCGAVSGELLDHISTADTARDLEALRVAVGDERLTYVGLSYGTLIGQTYANLFPDKVRAMLLDGLIDAVDDTAGAEARTAASVAHTDEVFAAFRAACQTAGPGRCALARHPEPVDQRVARLFDAARRAPIPAPHADPPGELTYGELLTSTFNPLRVPEQYPQFAADLDAAADGDASGLESAARQMATPAADRSATTSSAISCLDGPATRPSTDWPTVLPDLTRSSTLWGPVLGWWLWAPCASGWPGRPTDRYSGPWNARTTTPILLVNNRHDPATGYRNAQAAERLLGNAVLLTSEGYGHPTYQDPSACVDAARVRYLVDLVTPPPGTVCQPDGPLFP</sequence>
<dbReference type="Pfam" id="PF00561">
    <property type="entry name" value="Abhydrolase_1"/>
    <property type="match status" value="1"/>
</dbReference>
<comment type="caution">
    <text evidence="7">The sequence shown here is derived from an EMBL/GenBank/DDBJ whole genome shotgun (WGS) entry which is preliminary data.</text>
</comment>
<name>A0ABP9BDG5_9PSEU</name>
<dbReference type="PANTHER" id="PTHR43248">
    <property type="entry name" value="2-SUCCINYL-6-HYDROXY-2,4-CYCLOHEXADIENE-1-CARBOXYLATE SYNTHASE"/>
    <property type="match status" value="1"/>
</dbReference>
<feature type="domain" description="Peptidase S33 tripeptidyl aminopeptidase-like C-terminal" evidence="6">
    <location>
        <begin position="418"/>
        <end position="512"/>
    </location>
</feature>
<dbReference type="InterPro" id="IPR051601">
    <property type="entry name" value="Serine_prot/Carboxylest_S33"/>
</dbReference>
<organism evidence="7 8">
    <name type="scientific">Actinomycetospora chlora</name>
    <dbReference type="NCBI Taxonomy" id="663608"/>
    <lineage>
        <taxon>Bacteria</taxon>
        <taxon>Bacillati</taxon>
        <taxon>Actinomycetota</taxon>
        <taxon>Actinomycetes</taxon>
        <taxon>Pseudonocardiales</taxon>
        <taxon>Pseudonocardiaceae</taxon>
        <taxon>Actinomycetospora</taxon>
    </lineage>
</organism>
<dbReference type="InterPro" id="IPR000073">
    <property type="entry name" value="AB_hydrolase_1"/>
</dbReference>
<dbReference type="SUPFAM" id="SSF53474">
    <property type="entry name" value="alpha/beta-Hydrolases"/>
    <property type="match status" value="1"/>
</dbReference>
<evidence type="ECO:0000313" key="7">
    <source>
        <dbReference type="EMBL" id="GAA4793731.1"/>
    </source>
</evidence>
<dbReference type="Gene3D" id="3.40.50.1820">
    <property type="entry name" value="alpha/beta hydrolase"/>
    <property type="match status" value="1"/>
</dbReference>
<protein>
    <submittedName>
        <fullName evidence="7">Alpha/beta hydrolase</fullName>
    </submittedName>
</protein>
<evidence type="ECO:0000313" key="8">
    <source>
        <dbReference type="Proteomes" id="UP001500928"/>
    </source>
</evidence>
<feature type="region of interest" description="Disordered" evidence="3">
    <location>
        <begin position="357"/>
        <end position="400"/>
    </location>
</feature>